<proteinExistence type="inferred from homology"/>
<dbReference type="Pfam" id="PF00712">
    <property type="entry name" value="DNA_pol3_beta"/>
    <property type="match status" value="1"/>
</dbReference>
<keyword evidence="13" id="KW-1185">Reference proteome</keyword>
<organism evidence="12 13">
    <name type="scientific">Allocatelliglobosispora scoriae</name>
    <dbReference type="NCBI Taxonomy" id="643052"/>
    <lineage>
        <taxon>Bacteria</taxon>
        <taxon>Bacillati</taxon>
        <taxon>Actinomycetota</taxon>
        <taxon>Actinomycetes</taxon>
        <taxon>Micromonosporales</taxon>
        <taxon>Micromonosporaceae</taxon>
        <taxon>Allocatelliglobosispora</taxon>
    </lineage>
</organism>
<dbReference type="SUPFAM" id="SSF55979">
    <property type="entry name" value="DNA clamp"/>
    <property type="match status" value="3"/>
</dbReference>
<dbReference type="InterPro" id="IPR022637">
    <property type="entry name" value="DNA_polIII_beta_cen"/>
</dbReference>
<keyword evidence="4 12" id="KW-0808">Transferase</keyword>
<dbReference type="Proteomes" id="UP000587527">
    <property type="component" value="Unassembled WGS sequence"/>
</dbReference>
<dbReference type="GO" id="GO:0009360">
    <property type="term" value="C:DNA polymerase III complex"/>
    <property type="evidence" value="ECO:0007669"/>
    <property type="project" value="InterPro"/>
</dbReference>
<evidence type="ECO:0000256" key="3">
    <source>
        <dbReference type="ARBA" id="ARBA00022490"/>
    </source>
</evidence>
<comment type="subcellular location">
    <subcellularLocation>
        <location evidence="1">Cytoplasm</location>
    </subcellularLocation>
</comment>
<evidence type="ECO:0000256" key="2">
    <source>
        <dbReference type="ARBA" id="ARBA00010752"/>
    </source>
</evidence>
<evidence type="ECO:0000256" key="1">
    <source>
        <dbReference type="ARBA" id="ARBA00004496"/>
    </source>
</evidence>
<dbReference type="SMART" id="SM00480">
    <property type="entry name" value="POL3Bc"/>
    <property type="match status" value="1"/>
</dbReference>
<comment type="caution">
    <text evidence="12">The sequence shown here is derived from an EMBL/GenBank/DDBJ whole genome shotgun (WGS) entry which is preliminary data.</text>
</comment>
<evidence type="ECO:0000256" key="6">
    <source>
        <dbReference type="ARBA" id="ARBA00022705"/>
    </source>
</evidence>
<dbReference type="InterPro" id="IPR022635">
    <property type="entry name" value="DNA_polIII_beta_C"/>
</dbReference>
<evidence type="ECO:0000313" key="12">
    <source>
        <dbReference type="EMBL" id="MBB5874502.1"/>
    </source>
</evidence>
<protein>
    <submittedName>
        <fullName evidence="12">DNA polymerase-3 subunit beta</fullName>
        <ecNumber evidence="12">2.7.7.7</ecNumber>
    </submittedName>
</protein>
<feature type="domain" description="DNA polymerase III beta sliding clamp N-terminal" evidence="9">
    <location>
        <begin position="1"/>
        <end position="111"/>
    </location>
</feature>
<dbReference type="GO" id="GO:0005737">
    <property type="term" value="C:cytoplasm"/>
    <property type="evidence" value="ECO:0007669"/>
    <property type="project" value="UniProtKB-SubCell"/>
</dbReference>
<evidence type="ECO:0000313" key="13">
    <source>
        <dbReference type="Proteomes" id="UP000587527"/>
    </source>
</evidence>
<dbReference type="Gene3D" id="3.10.150.10">
    <property type="entry name" value="DNA Polymerase III, subunit A, domain 2"/>
    <property type="match status" value="3"/>
</dbReference>
<keyword evidence="3" id="KW-0963">Cytoplasm</keyword>
<keyword evidence="5 12" id="KW-0548">Nucleotidyltransferase</keyword>
<dbReference type="GO" id="GO:0003887">
    <property type="term" value="F:DNA-directed DNA polymerase activity"/>
    <property type="evidence" value="ECO:0007669"/>
    <property type="project" value="UniProtKB-KW"/>
</dbReference>
<sequence length="371" mass="38530">MQTTVVTARLAEAAALLVRLMPGRPAFAAHAGVLLTADDDGIELAATDGELTARVRVPGFGHEPGAALVSRRGFAATTAAIDSAEIRLMAEGSRLAVRTPNARFALPLLDRVGYTPPAQPPAVVGTIDGGLLRSAAVPVAGAASQKDALPIFTAVRVRSEGDRLELVATDRFRMAMAAPAWSPAAPAGVDALVPAGFLAEAARQAAGSGDVAIHADGDRFGFSFGGISVFGHVLAQAFPDDQVRRLFLAEPEAEAGLDAGELAGAVERAALYAGARGRVSLQLGGGVIMVRGSDEQAGESEESVKATVRGGLISRTYQARYLLDALRGFTGGPVVLRMQAGIRPTVFARPEGADPRELRYLVVPLRLARDE</sequence>
<name>A0A841C5Z7_9ACTN</name>
<evidence type="ECO:0000256" key="4">
    <source>
        <dbReference type="ARBA" id="ARBA00022679"/>
    </source>
</evidence>
<dbReference type="PANTHER" id="PTHR30478:SF0">
    <property type="entry name" value="BETA SLIDING CLAMP"/>
    <property type="match status" value="1"/>
</dbReference>
<dbReference type="GO" id="GO:0008408">
    <property type="term" value="F:3'-5' exonuclease activity"/>
    <property type="evidence" value="ECO:0007669"/>
    <property type="project" value="InterPro"/>
</dbReference>
<comment type="similarity">
    <text evidence="2">Belongs to the beta sliding clamp family.</text>
</comment>
<dbReference type="Pfam" id="PF02768">
    <property type="entry name" value="DNA_pol3_beta_3"/>
    <property type="match status" value="1"/>
</dbReference>
<accession>A0A841C5Z7</accession>
<dbReference type="GO" id="GO:0003677">
    <property type="term" value="F:DNA binding"/>
    <property type="evidence" value="ECO:0007669"/>
    <property type="project" value="UniProtKB-KW"/>
</dbReference>
<dbReference type="Pfam" id="PF02767">
    <property type="entry name" value="DNA_pol3_beta_2"/>
    <property type="match status" value="1"/>
</dbReference>
<feature type="domain" description="DNA polymerase III beta sliding clamp C-terminal" evidence="11">
    <location>
        <begin position="245"/>
        <end position="353"/>
    </location>
</feature>
<dbReference type="InterPro" id="IPR046938">
    <property type="entry name" value="DNA_clamp_sf"/>
</dbReference>
<dbReference type="GO" id="GO:0006271">
    <property type="term" value="P:DNA strand elongation involved in DNA replication"/>
    <property type="evidence" value="ECO:0007669"/>
    <property type="project" value="TreeGrafter"/>
</dbReference>
<evidence type="ECO:0000256" key="7">
    <source>
        <dbReference type="ARBA" id="ARBA00022932"/>
    </source>
</evidence>
<evidence type="ECO:0000259" key="11">
    <source>
        <dbReference type="Pfam" id="PF02768"/>
    </source>
</evidence>
<evidence type="ECO:0000259" key="9">
    <source>
        <dbReference type="Pfam" id="PF00712"/>
    </source>
</evidence>
<keyword evidence="6" id="KW-0235">DNA replication</keyword>
<dbReference type="AlphaFoldDB" id="A0A841C5Z7"/>
<evidence type="ECO:0000256" key="5">
    <source>
        <dbReference type="ARBA" id="ARBA00022695"/>
    </source>
</evidence>
<dbReference type="CDD" id="cd00140">
    <property type="entry name" value="beta_clamp"/>
    <property type="match status" value="1"/>
</dbReference>
<keyword evidence="7" id="KW-0239">DNA-directed DNA polymerase</keyword>
<reference evidence="12 13" key="1">
    <citation type="submission" date="2020-08" db="EMBL/GenBank/DDBJ databases">
        <title>Sequencing the genomes of 1000 actinobacteria strains.</title>
        <authorList>
            <person name="Klenk H.-P."/>
        </authorList>
    </citation>
    <scope>NUCLEOTIDE SEQUENCE [LARGE SCALE GENOMIC DNA]</scope>
    <source>
        <strain evidence="12 13">DSM 45362</strain>
    </source>
</reference>
<dbReference type="InterPro" id="IPR022634">
    <property type="entry name" value="DNA_polIII_beta_N"/>
</dbReference>
<evidence type="ECO:0000256" key="8">
    <source>
        <dbReference type="ARBA" id="ARBA00023125"/>
    </source>
</evidence>
<feature type="domain" description="DNA polymerase III beta sliding clamp central" evidence="10">
    <location>
        <begin position="131"/>
        <end position="240"/>
    </location>
</feature>
<dbReference type="EMBL" id="JACHMN010000003">
    <property type="protein sequence ID" value="MBB5874502.1"/>
    <property type="molecule type" value="Genomic_DNA"/>
</dbReference>
<gene>
    <name evidence="12" type="ORF">F4553_007936</name>
</gene>
<evidence type="ECO:0000259" key="10">
    <source>
        <dbReference type="Pfam" id="PF02767"/>
    </source>
</evidence>
<dbReference type="RefSeq" id="WP_184846676.1">
    <property type="nucleotide sequence ID" value="NZ_JACHMN010000003.1"/>
</dbReference>
<dbReference type="PANTHER" id="PTHR30478">
    <property type="entry name" value="DNA POLYMERASE III SUBUNIT BETA"/>
    <property type="match status" value="1"/>
</dbReference>
<dbReference type="EC" id="2.7.7.7" evidence="12"/>
<dbReference type="InterPro" id="IPR001001">
    <property type="entry name" value="DNA_polIII_beta"/>
</dbReference>
<keyword evidence="8" id="KW-0238">DNA-binding</keyword>